<accession>A0A1C4XSY1</accession>
<proteinExistence type="predicted"/>
<name>A0A1C4XSY1_9ACTN</name>
<evidence type="ECO:0000313" key="3">
    <source>
        <dbReference type="EMBL" id="SCF11476.1"/>
    </source>
</evidence>
<dbReference type="Gene3D" id="6.10.250.660">
    <property type="match status" value="1"/>
</dbReference>
<feature type="region of interest" description="Disordered" evidence="2">
    <location>
        <begin position="210"/>
        <end position="232"/>
    </location>
</feature>
<gene>
    <name evidence="3" type="ORF">GA0070607_5703</name>
</gene>
<dbReference type="AlphaFoldDB" id="A0A1C4XSY1"/>
<reference evidence="4" key="1">
    <citation type="submission" date="2016-06" db="EMBL/GenBank/DDBJ databases">
        <authorList>
            <person name="Varghese N."/>
            <person name="Submissions Spin"/>
        </authorList>
    </citation>
    <scope>NUCLEOTIDE SEQUENCE [LARGE SCALE GENOMIC DNA]</scope>
    <source>
        <strain evidence="4">DSM 44875</strain>
    </source>
</reference>
<protein>
    <submittedName>
        <fullName evidence="3">DivIVA domain-containing protein</fullName>
    </submittedName>
</protein>
<organism evidence="3 4">
    <name type="scientific">Micromonospora coriariae</name>
    <dbReference type="NCBI Taxonomy" id="285665"/>
    <lineage>
        <taxon>Bacteria</taxon>
        <taxon>Bacillati</taxon>
        <taxon>Actinomycetota</taxon>
        <taxon>Actinomycetes</taxon>
        <taxon>Micromonosporales</taxon>
        <taxon>Micromonosporaceae</taxon>
        <taxon>Micromonospora</taxon>
    </lineage>
</organism>
<evidence type="ECO:0000256" key="1">
    <source>
        <dbReference type="SAM" id="Coils"/>
    </source>
</evidence>
<dbReference type="NCBIfam" id="TIGR03544">
    <property type="entry name" value="DivI1A_domain"/>
    <property type="match status" value="1"/>
</dbReference>
<evidence type="ECO:0000256" key="2">
    <source>
        <dbReference type="SAM" id="MobiDB-lite"/>
    </source>
</evidence>
<dbReference type="OrthoDB" id="5198800at2"/>
<keyword evidence="1" id="KW-0175">Coiled coil</keyword>
<sequence length="232" mass="25628">MSATPISRYDGVQIAGGVQVRMTADRVRRWEFGTASFGRRGYDNADVDRFRVQVADELDLLATQVAHLRAENERLNDRVELHRHGVIPSTGAAAKMPAAKEVNLLSAAQREAEQIIAQAHDYARRVAEYARVQYESYMQAAAEEAKQEAERAVADYRSSAGSSFDDTVATREALRIFGEMMVSHMQAAARHLDDGSEQLARTMDRIAKETPGAPFAVGAAGQTALPRHQQQR</sequence>
<dbReference type="InterPro" id="IPR019933">
    <property type="entry name" value="DivIVA_domain"/>
</dbReference>
<feature type="coiled-coil region" evidence="1">
    <location>
        <begin position="105"/>
        <end position="159"/>
    </location>
</feature>
<dbReference type="EMBL" id="LT607412">
    <property type="protein sequence ID" value="SCF11476.1"/>
    <property type="molecule type" value="Genomic_DNA"/>
</dbReference>
<keyword evidence="4" id="KW-1185">Reference proteome</keyword>
<evidence type="ECO:0000313" key="4">
    <source>
        <dbReference type="Proteomes" id="UP000198243"/>
    </source>
</evidence>
<dbReference type="Proteomes" id="UP000198243">
    <property type="component" value="Chromosome I"/>
</dbReference>
<dbReference type="RefSeq" id="WP_089020883.1">
    <property type="nucleotide sequence ID" value="NZ_LT607412.1"/>
</dbReference>